<dbReference type="Pfam" id="PF08448">
    <property type="entry name" value="PAS_4"/>
    <property type="match status" value="1"/>
</dbReference>
<gene>
    <name evidence="9" type="ORF">GCM10011395_24710</name>
</gene>
<accession>A0ABQ1GZA0</accession>
<dbReference type="EMBL" id="BMDW01000015">
    <property type="protein sequence ID" value="GGA53415.1"/>
    <property type="molecule type" value="Genomic_DNA"/>
</dbReference>
<evidence type="ECO:0000256" key="5">
    <source>
        <dbReference type="ARBA" id="ARBA00022777"/>
    </source>
</evidence>
<dbReference type="EC" id="2.7.13.3" evidence="2"/>
<name>A0ABQ1GZA0_9SPHN</name>
<dbReference type="Gene3D" id="3.30.450.20">
    <property type="entry name" value="PAS domain"/>
    <property type="match status" value="2"/>
</dbReference>
<dbReference type="InterPro" id="IPR035965">
    <property type="entry name" value="PAS-like_dom_sf"/>
</dbReference>
<keyword evidence="5" id="KW-0418">Kinase</keyword>
<dbReference type="PROSITE" id="PS50112">
    <property type="entry name" value="PAS"/>
    <property type="match status" value="1"/>
</dbReference>
<dbReference type="PANTHER" id="PTHR43304">
    <property type="entry name" value="PHYTOCHROME-LIKE PROTEIN CPH1"/>
    <property type="match status" value="1"/>
</dbReference>
<dbReference type="SMART" id="SM00086">
    <property type="entry name" value="PAC"/>
    <property type="match status" value="2"/>
</dbReference>
<dbReference type="InterPro" id="IPR052162">
    <property type="entry name" value="Sensor_kinase/Photoreceptor"/>
</dbReference>
<dbReference type="PANTHER" id="PTHR43304:SF1">
    <property type="entry name" value="PAC DOMAIN-CONTAINING PROTEIN"/>
    <property type="match status" value="1"/>
</dbReference>
<dbReference type="InterPro" id="IPR000700">
    <property type="entry name" value="PAS-assoc_C"/>
</dbReference>
<dbReference type="Gene3D" id="3.30.565.10">
    <property type="entry name" value="Histidine kinase-like ATPase, C-terminal domain"/>
    <property type="match status" value="1"/>
</dbReference>
<dbReference type="Pfam" id="PF02518">
    <property type="entry name" value="HATPase_c"/>
    <property type="match status" value="1"/>
</dbReference>
<evidence type="ECO:0000256" key="2">
    <source>
        <dbReference type="ARBA" id="ARBA00012438"/>
    </source>
</evidence>
<dbReference type="Pfam" id="PF08447">
    <property type="entry name" value="PAS_3"/>
    <property type="match status" value="1"/>
</dbReference>
<dbReference type="InterPro" id="IPR013656">
    <property type="entry name" value="PAS_4"/>
</dbReference>
<dbReference type="NCBIfam" id="TIGR00229">
    <property type="entry name" value="sensory_box"/>
    <property type="match status" value="1"/>
</dbReference>
<proteinExistence type="predicted"/>
<keyword evidence="10" id="KW-1185">Reference proteome</keyword>
<evidence type="ECO:0000259" key="8">
    <source>
        <dbReference type="PROSITE" id="PS50113"/>
    </source>
</evidence>
<evidence type="ECO:0000313" key="10">
    <source>
        <dbReference type="Proteomes" id="UP000618591"/>
    </source>
</evidence>
<comment type="catalytic activity">
    <reaction evidence="1">
        <text>ATP + protein L-histidine = ADP + protein N-phospho-L-histidine.</text>
        <dbReference type="EC" id="2.7.13.3"/>
    </reaction>
</comment>
<dbReference type="SMART" id="SM00388">
    <property type="entry name" value="HisKA"/>
    <property type="match status" value="1"/>
</dbReference>
<dbReference type="CDD" id="cd00082">
    <property type="entry name" value="HisKA"/>
    <property type="match status" value="1"/>
</dbReference>
<dbReference type="InterPro" id="IPR003661">
    <property type="entry name" value="HisK_dim/P_dom"/>
</dbReference>
<dbReference type="PROSITE" id="PS50113">
    <property type="entry name" value="PAC"/>
    <property type="match status" value="2"/>
</dbReference>
<dbReference type="SUPFAM" id="SSF47384">
    <property type="entry name" value="Homodimeric domain of signal transducing histidine kinase"/>
    <property type="match status" value="1"/>
</dbReference>
<dbReference type="InterPro" id="IPR004358">
    <property type="entry name" value="Sig_transdc_His_kin-like_C"/>
</dbReference>
<feature type="domain" description="Histidine kinase" evidence="6">
    <location>
        <begin position="375"/>
        <end position="589"/>
    </location>
</feature>
<sequence length="591" mass="64836">MLQNLIGGSVRIPQTESLDRSRTIARGPMPKIRNQNVYVTRATAARREAESTTDDQVRESRLDRIAQDAVLAESPPQGIDPARAGLAPLATDHDANQDHPPPPDVIALMLADAMPQMLWSARADGFPDYFNAHWYAVTGVPEGSSDGSGWNDVLHVDDRKRAGALWRSSVETGNPFEIEFRLRYQAQDYRWTLGRARPIRDEAGSILRWVGTCTDIENVKRGTAANARLTSELNQSTALLHTVVEVVPGPIYAKDRQGRILFANKAALDLIGKTFAEIEHRPDIAIFGNDNQAETVRENDRRAMAEGTTREIEEIIDERDTGPRLFLSTKAPFFESDAMVAGLVSLSIDITERQELAKELLHVSKRTAMGDMAAAIAHEINQPLAAISLYLEAAGALLAIEGEREPVLRSLALAKDQCHRAGEIIKRVRSFVSGSEVLKCPENLTMLVDEACNLALIGSRESGITTTFEHKQRDTAVFADRVQIEQVIMNLVRNAMDAMGEMRASKIHITTEDGVNGMAMITVSDTGPGISAEVVERLYEPFVSAKGKRGMGVGLSICRTIVEDHGGKIWAEPGASRGTSFHFTLPICEAQ</sequence>
<comment type="caution">
    <text evidence="9">The sequence shown here is derived from an EMBL/GenBank/DDBJ whole genome shotgun (WGS) entry which is preliminary data.</text>
</comment>
<feature type="domain" description="PAS" evidence="7">
    <location>
        <begin position="236"/>
        <end position="307"/>
    </location>
</feature>
<dbReference type="InterPro" id="IPR000014">
    <property type="entry name" value="PAS"/>
</dbReference>
<evidence type="ECO:0000256" key="3">
    <source>
        <dbReference type="ARBA" id="ARBA00022553"/>
    </source>
</evidence>
<dbReference type="InterPro" id="IPR013655">
    <property type="entry name" value="PAS_fold_3"/>
</dbReference>
<evidence type="ECO:0000256" key="4">
    <source>
        <dbReference type="ARBA" id="ARBA00022679"/>
    </source>
</evidence>
<evidence type="ECO:0000313" key="9">
    <source>
        <dbReference type="EMBL" id="GGA53415.1"/>
    </source>
</evidence>
<dbReference type="InterPro" id="IPR001610">
    <property type="entry name" value="PAC"/>
</dbReference>
<dbReference type="PROSITE" id="PS50109">
    <property type="entry name" value="HIS_KIN"/>
    <property type="match status" value="1"/>
</dbReference>
<evidence type="ECO:0000256" key="1">
    <source>
        <dbReference type="ARBA" id="ARBA00000085"/>
    </source>
</evidence>
<dbReference type="SUPFAM" id="SSF55874">
    <property type="entry name" value="ATPase domain of HSP90 chaperone/DNA topoisomerase II/histidine kinase"/>
    <property type="match status" value="1"/>
</dbReference>
<dbReference type="SUPFAM" id="SSF55785">
    <property type="entry name" value="PYP-like sensor domain (PAS domain)"/>
    <property type="match status" value="2"/>
</dbReference>
<organism evidence="9 10">
    <name type="scientific">Sphingomonas psychrolutea</name>
    <dbReference type="NCBI Taxonomy" id="1259676"/>
    <lineage>
        <taxon>Bacteria</taxon>
        <taxon>Pseudomonadati</taxon>
        <taxon>Pseudomonadota</taxon>
        <taxon>Alphaproteobacteria</taxon>
        <taxon>Sphingomonadales</taxon>
        <taxon>Sphingomonadaceae</taxon>
        <taxon>Sphingomonas</taxon>
    </lineage>
</organism>
<dbReference type="InterPro" id="IPR005467">
    <property type="entry name" value="His_kinase_dom"/>
</dbReference>
<feature type="domain" description="PAC" evidence="8">
    <location>
        <begin position="310"/>
        <end position="362"/>
    </location>
</feature>
<keyword evidence="3" id="KW-0597">Phosphoprotein</keyword>
<dbReference type="CDD" id="cd00130">
    <property type="entry name" value="PAS"/>
    <property type="match status" value="2"/>
</dbReference>
<evidence type="ECO:0000259" key="6">
    <source>
        <dbReference type="PROSITE" id="PS50109"/>
    </source>
</evidence>
<dbReference type="InterPro" id="IPR003594">
    <property type="entry name" value="HATPase_dom"/>
</dbReference>
<dbReference type="Pfam" id="PF00512">
    <property type="entry name" value="HisKA"/>
    <property type="match status" value="1"/>
</dbReference>
<keyword evidence="4" id="KW-0808">Transferase</keyword>
<dbReference type="Gene3D" id="1.10.287.130">
    <property type="match status" value="1"/>
</dbReference>
<dbReference type="InterPro" id="IPR036097">
    <property type="entry name" value="HisK_dim/P_sf"/>
</dbReference>
<dbReference type="Proteomes" id="UP000618591">
    <property type="component" value="Unassembled WGS sequence"/>
</dbReference>
<evidence type="ECO:0000259" key="7">
    <source>
        <dbReference type="PROSITE" id="PS50112"/>
    </source>
</evidence>
<reference evidence="10" key="1">
    <citation type="journal article" date="2019" name="Int. J. Syst. Evol. Microbiol.">
        <title>The Global Catalogue of Microorganisms (GCM) 10K type strain sequencing project: providing services to taxonomists for standard genome sequencing and annotation.</title>
        <authorList>
            <consortium name="The Broad Institute Genomics Platform"/>
            <consortium name="The Broad Institute Genome Sequencing Center for Infectious Disease"/>
            <person name="Wu L."/>
            <person name="Ma J."/>
        </authorList>
    </citation>
    <scope>NUCLEOTIDE SEQUENCE [LARGE SCALE GENOMIC DNA]</scope>
    <source>
        <strain evidence="10">CGMCC 1.10106</strain>
    </source>
</reference>
<dbReference type="InterPro" id="IPR036890">
    <property type="entry name" value="HATPase_C_sf"/>
</dbReference>
<dbReference type="PRINTS" id="PR00344">
    <property type="entry name" value="BCTRLSENSOR"/>
</dbReference>
<dbReference type="SMART" id="SM00091">
    <property type="entry name" value="PAS"/>
    <property type="match status" value="2"/>
</dbReference>
<dbReference type="SMART" id="SM00387">
    <property type="entry name" value="HATPase_c"/>
    <property type="match status" value="1"/>
</dbReference>
<feature type="domain" description="PAC" evidence="8">
    <location>
        <begin position="176"/>
        <end position="228"/>
    </location>
</feature>
<protein>
    <recommendedName>
        <fullName evidence="2">histidine kinase</fullName>
        <ecNumber evidence="2">2.7.13.3</ecNumber>
    </recommendedName>
</protein>